<dbReference type="Gene3D" id="3.30.230.10">
    <property type="match status" value="1"/>
</dbReference>
<dbReference type="GO" id="GO:0004526">
    <property type="term" value="F:ribonuclease P activity"/>
    <property type="evidence" value="ECO:0007669"/>
    <property type="project" value="UniProtKB-UniRule"/>
</dbReference>
<evidence type="ECO:0000256" key="4">
    <source>
        <dbReference type="ARBA" id="ARBA00022801"/>
    </source>
</evidence>
<dbReference type="InterPro" id="IPR014721">
    <property type="entry name" value="Ribsml_uS5_D2-typ_fold_subgr"/>
</dbReference>
<evidence type="ECO:0000313" key="7">
    <source>
        <dbReference type="EMBL" id="HDL60346.1"/>
    </source>
</evidence>
<dbReference type="PANTHER" id="PTHR33992:SF1">
    <property type="entry name" value="RIBONUCLEASE P PROTEIN COMPONENT"/>
    <property type="match status" value="1"/>
</dbReference>
<accession>A0A7V0LV71</accession>
<proteinExistence type="predicted"/>
<dbReference type="SUPFAM" id="SSF54211">
    <property type="entry name" value="Ribosomal protein S5 domain 2-like"/>
    <property type="match status" value="1"/>
</dbReference>
<dbReference type="Proteomes" id="UP000886381">
    <property type="component" value="Unassembled WGS sequence"/>
</dbReference>
<dbReference type="Pfam" id="PF00825">
    <property type="entry name" value="Ribonuclease_P"/>
    <property type="match status" value="1"/>
</dbReference>
<dbReference type="EMBL" id="DRDR01000114">
    <property type="protein sequence ID" value="HDL60346.1"/>
    <property type="molecule type" value="Genomic_DNA"/>
</dbReference>
<keyword evidence="2" id="KW-0540">Nuclease</keyword>
<dbReference type="NCBIfam" id="TIGR00188">
    <property type="entry name" value="rnpA"/>
    <property type="match status" value="1"/>
</dbReference>
<dbReference type="EC" id="3.1.26.5" evidence="6"/>
<evidence type="ECO:0000256" key="1">
    <source>
        <dbReference type="ARBA" id="ARBA00022694"/>
    </source>
</evidence>
<comment type="caution">
    <text evidence="7">The sequence shown here is derived from an EMBL/GenBank/DDBJ whole genome shotgun (WGS) entry which is preliminary data.</text>
</comment>
<evidence type="ECO:0000256" key="3">
    <source>
        <dbReference type="ARBA" id="ARBA00022759"/>
    </source>
</evidence>
<organism evidence="7">
    <name type="scientific">candidate division WOR-3 bacterium</name>
    <dbReference type="NCBI Taxonomy" id="2052148"/>
    <lineage>
        <taxon>Bacteria</taxon>
        <taxon>Bacteria division WOR-3</taxon>
    </lineage>
</organism>
<evidence type="ECO:0000256" key="6">
    <source>
        <dbReference type="NCBIfam" id="TIGR00188"/>
    </source>
</evidence>
<sequence>MRLETLKNIDFNRVIKEGKCLKTRFCIICYLEGEQRKFGFTVKKKIKCNPLRNRIKRRIREIIRLNMESIPVGWWVFIGLEEAKDMDFKEMQRVMMDSLKKLAKS</sequence>
<keyword evidence="3" id="KW-0255">Endonuclease</keyword>
<gene>
    <name evidence="7" type="primary">rnpA</name>
    <name evidence="7" type="ORF">ENH14_02700</name>
</gene>
<reference evidence="7" key="1">
    <citation type="journal article" date="2020" name="mSystems">
        <title>Genome- and Community-Level Interaction Insights into Carbon Utilization and Element Cycling Functions of Hydrothermarchaeota in Hydrothermal Sediment.</title>
        <authorList>
            <person name="Zhou Z."/>
            <person name="Liu Y."/>
            <person name="Xu W."/>
            <person name="Pan J."/>
            <person name="Luo Z.H."/>
            <person name="Li M."/>
        </authorList>
    </citation>
    <scope>NUCLEOTIDE SEQUENCE [LARGE SCALE GENOMIC DNA]</scope>
    <source>
        <strain evidence="7">HyVt-28</strain>
    </source>
</reference>
<keyword evidence="4 7" id="KW-0378">Hydrolase</keyword>
<keyword evidence="1" id="KW-0819">tRNA processing</keyword>
<protein>
    <recommendedName>
        <fullName evidence="6">Ribonuclease P protein component</fullName>
        <ecNumber evidence="6">3.1.26.5</ecNumber>
    </recommendedName>
</protein>
<dbReference type="GO" id="GO:0000049">
    <property type="term" value="F:tRNA binding"/>
    <property type="evidence" value="ECO:0007669"/>
    <property type="project" value="InterPro"/>
</dbReference>
<dbReference type="GO" id="GO:0030677">
    <property type="term" value="C:ribonuclease P complex"/>
    <property type="evidence" value="ECO:0007669"/>
    <property type="project" value="TreeGrafter"/>
</dbReference>
<name>A0A7V0LV71_UNCW3</name>
<dbReference type="InterPro" id="IPR000100">
    <property type="entry name" value="RNase_P"/>
</dbReference>
<evidence type="ECO:0000256" key="5">
    <source>
        <dbReference type="ARBA" id="ARBA00022884"/>
    </source>
</evidence>
<dbReference type="PANTHER" id="PTHR33992">
    <property type="entry name" value="RIBONUCLEASE P PROTEIN COMPONENT"/>
    <property type="match status" value="1"/>
</dbReference>
<evidence type="ECO:0000256" key="2">
    <source>
        <dbReference type="ARBA" id="ARBA00022722"/>
    </source>
</evidence>
<dbReference type="AlphaFoldDB" id="A0A7V0LV71"/>
<dbReference type="InterPro" id="IPR020568">
    <property type="entry name" value="Ribosomal_Su5_D2-typ_SF"/>
</dbReference>
<keyword evidence="5" id="KW-0694">RNA-binding</keyword>
<dbReference type="GO" id="GO:0042781">
    <property type="term" value="F:3'-tRNA processing endoribonuclease activity"/>
    <property type="evidence" value="ECO:0007669"/>
    <property type="project" value="TreeGrafter"/>
</dbReference>